<protein>
    <submittedName>
        <fullName evidence="3">Sulfite exporter TauE/SafE family protein</fullName>
    </submittedName>
</protein>
<keyword evidence="1" id="KW-1133">Transmembrane helix</keyword>
<organism evidence="3 4">
    <name type="scientific">Rhizobium fredii</name>
    <name type="common">Sinorhizobium fredii</name>
    <dbReference type="NCBI Taxonomy" id="380"/>
    <lineage>
        <taxon>Bacteria</taxon>
        <taxon>Pseudomonadati</taxon>
        <taxon>Pseudomonadota</taxon>
        <taxon>Alphaproteobacteria</taxon>
        <taxon>Hyphomicrobiales</taxon>
        <taxon>Rhizobiaceae</taxon>
        <taxon>Sinorhizobium/Ensifer group</taxon>
        <taxon>Sinorhizobium</taxon>
    </lineage>
</organism>
<dbReference type="EMBL" id="NWTC01000029">
    <property type="protein sequence ID" value="PDT44693.1"/>
    <property type="molecule type" value="Genomic_DNA"/>
</dbReference>
<gene>
    <name evidence="3" type="ORF">CO661_27680</name>
</gene>
<feature type="transmembrane region" description="Helical" evidence="1">
    <location>
        <begin position="86"/>
        <end position="109"/>
    </location>
</feature>
<proteinExistence type="predicted"/>
<feature type="transmembrane region" description="Helical" evidence="1">
    <location>
        <begin position="6"/>
        <end position="30"/>
    </location>
</feature>
<evidence type="ECO:0000259" key="2">
    <source>
        <dbReference type="Pfam" id="PF13386"/>
    </source>
</evidence>
<accession>A0A2A6LPU9</accession>
<name>A0A2A6LPU9_RHIFR</name>
<comment type="caution">
    <text evidence="3">The sequence shown here is derived from an EMBL/GenBank/DDBJ whole genome shotgun (WGS) entry which is preliminary data.</text>
</comment>
<feature type="transmembrane region" description="Helical" evidence="1">
    <location>
        <begin position="51"/>
        <end position="74"/>
    </location>
</feature>
<dbReference type="PANTHER" id="PTHR42208:SF1">
    <property type="entry name" value="HEAVY METAL TRANSPORTER"/>
    <property type="match status" value="1"/>
</dbReference>
<feature type="transmembrane region" description="Helical" evidence="1">
    <location>
        <begin position="172"/>
        <end position="193"/>
    </location>
</feature>
<dbReference type="RefSeq" id="WP_051000076.1">
    <property type="nucleotide sequence ID" value="NZ_NWTC01000029.1"/>
</dbReference>
<keyword evidence="1" id="KW-0812">Transmembrane</keyword>
<evidence type="ECO:0000313" key="4">
    <source>
        <dbReference type="Proteomes" id="UP000220353"/>
    </source>
</evidence>
<evidence type="ECO:0000256" key="1">
    <source>
        <dbReference type="SAM" id="Phobius"/>
    </source>
</evidence>
<feature type="transmembrane region" description="Helical" evidence="1">
    <location>
        <begin position="205"/>
        <end position="226"/>
    </location>
</feature>
<reference evidence="3 4" key="1">
    <citation type="submission" date="2017-09" db="EMBL/GenBank/DDBJ databases">
        <title>Comparative genomics of rhizobia isolated from Phaseolus vulgaris in China.</title>
        <authorList>
            <person name="Tong W."/>
        </authorList>
    </citation>
    <scope>NUCLEOTIDE SEQUENCE [LARGE SCALE GENOMIC DNA]</scope>
    <source>
        <strain evidence="3 4">PCH1</strain>
    </source>
</reference>
<keyword evidence="1" id="KW-0472">Membrane</keyword>
<evidence type="ECO:0000313" key="3">
    <source>
        <dbReference type="EMBL" id="PDT44693.1"/>
    </source>
</evidence>
<feature type="transmembrane region" description="Helical" evidence="1">
    <location>
        <begin position="139"/>
        <end position="160"/>
    </location>
</feature>
<dbReference type="InterPro" id="IPR039447">
    <property type="entry name" value="UreH-like_TM_dom"/>
</dbReference>
<dbReference type="PANTHER" id="PTHR42208">
    <property type="entry name" value="HEAVY METAL TRANSPORTER-RELATED"/>
    <property type="match status" value="1"/>
</dbReference>
<dbReference type="AlphaFoldDB" id="A0A2A6LPU9"/>
<feature type="domain" description="Urease accessory protein UreH-like transmembrane" evidence="2">
    <location>
        <begin position="7"/>
        <end position="218"/>
    </location>
</feature>
<sequence>MTPYLVLFAAGFAGSFHCIGMCGGFACALGRDGRGQGGTVLRHLLYNTGRLTTYCFLGALAGAFGQMICTSADFSATLPLAEPIDFAQRALAIVAGLLMIMIALQFFGLLGTLHRLTAGLGGSLFAATLRKVLNVPGHATHLAFGVFNGFLPCPLVYAFLAQAASTAGAVSGFLTMAAFGLGTFPAMLMMGGIGGVLGPVWRRRGVWLAGSFILLLGLTTLGRGVLPAGMLHGDHLL</sequence>
<dbReference type="Pfam" id="PF13386">
    <property type="entry name" value="DsbD_2"/>
    <property type="match status" value="1"/>
</dbReference>
<dbReference type="Proteomes" id="UP000220353">
    <property type="component" value="Unassembled WGS sequence"/>
</dbReference>